<proteinExistence type="predicted"/>
<dbReference type="InterPro" id="IPR025316">
    <property type="entry name" value="DUF4221"/>
</dbReference>
<dbReference type="RefSeq" id="WP_241414230.1">
    <property type="nucleotide sequence ID" value="NZ_JAKZGO010000020.1"/>
</dbReference>
<reference evidence="1" key="1">
    <citation type="submission" date="2022-03" db="EMBL/GenBank/DDBJ databases">
        <title>De novo assembled genomes of Belliella spp. (Cyclobacteriaceae) strains.</title>
        <authorList>
            <person name="Szabo A."/>
            <person name="Korponai K."/>
            <person name="Felfoldi T."/>
        </authorList>
    </citation>
    <scope>NUCLEOTIDE SEQUENCE</scope>
    <source>
        <strain evidence="1">DSM 111903</strain>
    </source>
</reference>
<comment type="caution">
    <text evidence="1">The sequence shown here is derived from an EMBL/GenBank/DDBJ whole genome shotgun (WGS) entry which is preliminary data.</text>
</comment>
<gene>
    <name evidence="1" type="ORF">MM213_17700</name>
</gene>
<dbReference type="Proteomes" id="UP001165430">
    <property type="component" value="Unassembled WGS sequence"/>
</dbReference>
<protein>
    <submittedName>
        <fullName evidence="1">DUF4221 domain-containing protein</fullName>
    </submittedName>
</protein>
<organism evidence="1 2">
    <name type="scientific">Belliella alkalica</name>
    <dbReference type="NCBI Taxonomy" id="1730871"/>
    <lineage>
        <taxon>Bacteria</taxon>
        <taxon>Pseudomonadati</taxon>
        <taxon>Bacteroidota</taxon>
        <taxon>Cytophagia</taxon>
        <taxon>Cytophagales</taxon>
        <taxon>Cyclobacteriaceae</taxon>
        <taxon>Belliella</taxon>
    </lineage>
</organism>
<accession>A0ABS9VFW6</accession>
<dbReference type="EMBL" id="JAKZGO010000020">
    <property type="protein sequence ID" value="MCH7415340.1"/>
    <property type="molecule type" value="Genomic_DNA"/>
</dbReference>
<name>A0ABS9VFW6_9BACT</name>
<dbReference type="Pfam" id="PF13970">
    <property type="entry name" value="DUF4221"/>
    <property type="match status" value="1"/>
</dbReference>
<evidence type="ECO:0000313" key="1">
    <source>
        <dbReference type="EMBL" id="MCH7415340.1"/>
    </source>
</evidence>
<keyword evidence="2" id="KW-1185">Reference proteome</keyword>
<evidence type="ECO:0000313" key="2">
    <source>
        <dbReference type="Proteomes" id="UP001165430"/>
    </source>
</evidence>
<sequence length="382" mass="43987">MRNQIKCIVLIVLLSNCEQKSKSLESESANKLLNYDAEASAQIILDEETSLVSRLNKKITLDQKEKLLIFSSLINGFKIYDIESQNIEQTIKFPVTGPNAVNGMEFGSGIHFVNKDTVILFSQDYASFYLANLQGEIYKKIKLMNDSISFGATALVSPLAYRKGSVYIQSLPKYPVGKEVEIKKQLSLKKIDLESGVVSNVAFPTPKIYLDKRYSQSFNAFDIVYNSNLDKFIVSFPLSDSLYLIDASGSYDKILAKSKLVDEYQEFNEDFKEIPISQLDSYFQWISDSYGALYYDEVNNRYIREAKSGISKEDFLERKLKPKKELMILDENFNQLGTYQHDGSGILYTFYKDRTFYFNKDLRKFNLDVGNEDTLYFDRIKY</sequence>